<keyword evidence="1" id="KW-0560">Oxidoreductase</keyword>
<keyword evidence="4" id="KW-1185">Reference proteome</keyword>
<sequence length="377" mass="40070">MKPEFDIAIIGAGIAGASLGYFLESGARVLLLEAESAPGYHTTGRSAAFWVATYGGRFIEPLTSASKTFFDAPPPGFGDAPLLGPRGGLHLAPPEGADDREHEAATALEDLEAEFAGSGLRFERYDTATLRARYPLLREAWATDAMLEPDSYDIDVARLHAGFLAGMRRRGASQVCDARVTALAHDGAGWRIATTAGEFTAKTIVNAAGAWGDEIARLAGAKPLGLMPLRRTMVVLATDPPPPADLPVVLDAGGSFYFKPDAGRIWVSPHDEIADVPRDAAPEEIDIAIAVDAFERACKLRVVHVERSWAGLRTFAPDRLPVYGYDGQVPGFFWCVGQGGFGIQTAPAAGALAAALIEHRAAPFGLDPQNYTPGRFA</sequence>
<dbReference type="GO" id="GO:0005737">
    <property type="term" value="C:cytoplasm"/>
    <property type="evidence" value="ECO:0007669"/>
    <property type="project" value="TreeGrafter"/>
</dbReference>
<gene>
    <name evidence="3" type="ORF">EUV02_03030</name>
</gene>
<dbReference type="RefSeq" id="WP_135244733.1">
    <property type="nucleotide sequence ID" value="NZ_SIHO01000001.1"/>
</dbReference>
<reference evidence="3 4" key="1">
    <citation type="submission" date="2019-02" db="EMBL/GenBank/DDBJ databases">
        <title>Polymorphobacter sp. isolated from the lake at the Tibet of China.</title>
        <authorList>
            <person name="Li A."/>
        </authorList>
    </citation>
    <scope>NUCLEOTIDE SEQUENCE [LARGE SCALE GENOMIC DNA]</scope>
    <source>
        <strain evidence="3 4">DJ1R-1</strain>
    </source>
</reference>
<evidence type="ECO:0000259" key="2">
    <source>
        <dbReference type="Pfam" id="PF01266"/>
    </source>
</evidence>
<evidence type="ECO:0000313" key="4">
    <source>
        <dbReference type="Proteomes" id="UP000297737"/>
    </source>
</evidence>
<dbReference type="SUPFAM" id="SSF51905">
    <property type="entry name" value="FAD/NAD(P)-binding domain"/>
    <property type="match status" value="1"/>
</dbReference>
<dbReference type="OrthoDB" id="7421214at2"/>
<dbReference type="Pfam" id="PF01266">
    <property type="entry name" value="DAO"/>
    <property type="match status" value="1"/>
</dbReference>
<organism evidence="3 4">
    <name type="scientific">Glacieibacterium arshaanense</name>
    <dbReference type="NCBI Taxonomy" id="2511025"/>
    <lineage>
        <taxon>Bacteria</taxon>
        <taxon>Pseudomonadati</taxon>
        <taxon>Pseudomonadota</taxon>
        <taxon>Alphaproteobacteria</taxon>
        <taxon>Sphingomonadales</taxon>
        <taxon>Sphingosinicellaceae</taxon>
        <taxon>Glacieibacterium</taxon>
    </lineage>
</organism>
<dbReference type="Gene3D" id="3.30.9.10">
    <property type="entry name" value="D-Amino Acid Oxidase, subunit A, domain 2"/>
    <property type="match status" value="1"/>
</dbReference>
<dbReference type="GO" id="GO:0016491">
    <property type="term" value="F:oxidoreductase activity"/>
    <property type="evidence" value="ECO:0007669"/>
    <property type="project" value="UniProtKB-KW"/>
</dbReference>
<accession>A0A4Y9ES42</accession>
<name>A0A4Y9ES42_9SPHN</name>
<proteinExistence type="predicted"/>
<dbReference type="Proteomes" id="UP000297737">
    <property type="component" value="Unassembled WGS sequence"/>
</dbReference>
<dbReference type="PANTHER" id="PTHR13847:SF287">
    <property type="entry name" value="FAD-DEPENDENT OXIDOREDUCTASE DOMAIN-CONTAINING PROTEIN 1"/>
    <property type="match status" value="1"/>
</dbReference>
<protein>
    <submittedName>
        <fullName evidence="3">FAD-binding oxidoreductase</fullName>
    </submittedName>
</protein>
<feature type="domain" description="FAD dependent oxidoreductase" evidence="2">
    <location>
        <begin position="6"/>
        <end position="356"/>
    </location>
</feature>
<dbReference type="InterPro" id="IPR036188">
    <property type="entry name" value="FAD/NAD-bd_sf"/>
</dbReference>
<comment type="caution">
    <text evidence="3">The sequence shown here is derived from an EMBL/GenBank/DDBJ whole genome shotgun (WGS) entry which is preliminary data.</text>
</comment>
<dbReference type="PANTHER" id="PTHR13847">
    <property type="entry name" value="SARCOSINE DEHYDROGENASE-RELATED"/>
    <property type="match status" value="1"/>
</dbReference>
<evidence type="ECO:0000256" key="1">
    <source>
        <dbReference type="ARBA" id="ARBA00023002"/>
    </source>
</evidence>
<dbReference type="AlphaFoldDB" id="A0A4Y9ES42"/>
<dbReference type="Gene3D" id="3.50.50.60">
    <property type="entry name" value="FAD/NAD(P)-binding domain"/>
    <property type="match status" value="1"/>
</dbReference>
<dbReference type="InterPro" id="IPR006076">
    <property type="entry name" value="FAD-dep_OxRdtase"/>
</dbReference>
<evidence type="ECO:0000313" key="3">
    <source>
        <dbReference type="EMBL" id="TFU06009.1"/>
    </source>
</evidence>
<dbReference type="EMBL" id="SIHO01000001">
    <property type="protein sequence ID" value="TFU06009.1"/>
    <property type="molecule type" value="Genomic_DNA"/>
</dbReference>